<evidence type="ECO:0000256" key="6">
    <source>
        <dbReference type="ARBA" id="ARBA00023027"/>
    </source>
</evidence>
<keyword evidence="5" id="KW-0560">Oxidoreductase</keyword>
<keyword evidence="4" id="KW-0442">Lipid degradation</keyword>
<dbReference type="HOGENOM" id="CLU_009834_16_3_6"/>
<dbReference type="EMBL" id="CP001157">
    <property type="protein sequence ID" value="ACO77948.1"/>
    <property type="molecule type" value="Genomic_DNA"/>
</dbReference>
<dbReference type="AlphaFoldDB" id="C1DSJ3"/>
<dbReference type="InterPro" id="IPR006176">
    <property type="entry name" value="3-OHacyl-CoA_DH_NAD-bd"/>
</dbReference>
<dbReference type="Proteomes" id="UP000002424">
    <property type="component" value="Chromosome"/>
</dbReference>
<evidence type="ECO:0000313" key="16">
    <source>
        <dbReference type="Proteomes" id="UP000002424"/>
    </source>
</evidence>
<evidence type="ECO:0000259" key="13">
    <source>
        <dbReference type="Pfam" id="PF00725"/>
    </source>
</evidence>
<dbReference type="GO" id="GO:0016853">
    <property type="term" value="F:isomerase activity"/>
    <property type="evidence" value="ECO:0007669"/>
    <property type="project" value="UniProtKB-KW"/>
</dbReference>
<dbReference type="STRING" id="322710.Avin_17350"/>
<organism evidence="15 16">
    <name type="scientific">Azotobacter vinelandii (strain DJ / ATCC BAA-1303)</name>
    <dbReference type="NCBI Taxonomy" id="322710"/>
    <lineage>
        <taxon>Bacteria</taxon>
        <taxon>Pseudomonadati</taxon>
        <taxon>Pseudomonadota</taxon>
        <taxon>Gammaproteobacteria</taxon>
        <taxon>Pseudomonadales</taxon>
        <taxon>Pseudomonadaceae</taxon>
        <taxon>Azotobacter</taxon>
    </lineage>
</organism>
<evidence type="ECO:0000256" key="7">
    <source>
        <dbReference type="ARBA" id="ARBA00023098"/>
    </source>
</evidence>
<dbReference type="InterPro" id="IPR036291">
    <property type="entry name" value="NAD(P)-bd_dom_sf"/>
</dbReference>
<proteinExistence type="predicted"/>
<keyword evidence="16" id="KW-1185">Reference proteome</keyword>
<keyword evidence="6" id="KW-0520">NAD</keyword>
<dbReference type="Gene3D" id="3.90.226.10">
    <property type="entry name" value="2-enoyl-CoA Hydratase, Chain A, domain 1"/>
    <property type="match status" value="1"/>
</dbReference>
<keyword evidence="7" id="KW-0443">Lipid metabolism</keyword>
<protein>
    <submittedName>
        <fullName evidence="15">3-hydroxyacyl-CoA dehydrogenase</fullName>
    </submittedName>
</protein>
<dbReference type="SUPFAM" id="SSF52096">
    <property type="entry name" value="ClpP/crotonase"/>
    <property type="match status" value="1"/>
</dbReference>
<accession>C1DSJ3</accession>
<dbReference type="FunFam" id="1.10.1040.50:FF:000006">
    <property type="entry name" value="Peroxisomal bifunctional enzyme"/>
    <property type="match status" value="1"/>
</dbReference>
<comment type="pathway">
    <text evidence="2">Lipid metabolism; fatty acid beta-oxidation.</text>
</comment>
<dbReference type="Gene3D" id="3.40.50.720">
    <property type="entry name" value="NAD(P)-binding Rossmann-like Domain"/>
    <property type="match status" value="1"/>
</dbReference>
<dbReference type="Gene3D" id="1.10.1040.50">
    <property type="match status" value="1"/>
</dbReference>
<dbReference type="InterPro" id="IPR008927">
    <property type="entry name" value="6-PGluconate_DH-like_C_sf"/>
</dbReference>
<evidence type="ECO:0000256" key="4">
    <source>
        <dbReference type="ARBA" id="ARBA00022963"/>
    </source>
</evidence>
<evidence type="ECO:0000256" key="9">
    <source>
        <dbReference type="ARBA" id="ARBA00023235"/>
    </source>
</evidence>
<keyword evidence="8" id="KW-0576">Peroxisome</keyword>
<dbReference type="InterPro" id="IPR001753">
    <property type="entry name" value="Enoyl-CoA_hydra/iso"/>
</dbReference>
<dbReference type="GO" id="GO:0003857">
    <property type="term" value="F:(3S)-3-hydroxyacyl-CoA dehydrogenase (NAD+) activity"/>
    <property type="evidence" value="ECO:0007669"/>
    <property type="project" value="UniProtKB-EC"/>
</dbReference>
<reference evidence="15 16" key="1">
    <citation type="journal article" date="2009" name="J. Bacteriol.">
        <title>Genome sequence of Azotobacter vinelandii, an obligate aerobe specialized to support diverse anaerobic metabolic processes.</title>
        <authorList>
            <person name="Setubal J.C."/>
            <person name="dos Santos P."/>
            <person name="Goldman B.S."/>
            <person name="Ertesvag H."/>
            <person name="Espin G."/>
            <person name="Rubio L.M."/>
            <person name="Valla S."/>
            <person name="Almeida N.F."/>
            <person name="Balasubramanian D."/>
            <person name="Cromes L."/>
            <person name="Curatti L."/>
            <person name="Du Z."/>
            <person name="Godsy E."/>
            <person name="Goodner B."/>
            <person name="Hellner-Burris K."/>
            <person name="Hernandez J.A."/>
            <person name="Houmiel K."/>
            <person name="Imperial J."/>
            <person name="Kennedy C."/>
            <person name="Larson T.J."/>
            <person name="Latreille P."/>
            <person name="Ligon L.S."/>
            <person name="Lu J."/>
            <person name="Maerk M."/>
            <person name="Miller N.M."/>
            <person name="Norton S."/>
            <person name="O'Carroll I.P."/>
            <person name="Paulsen I."/>
            <person name="Raulfs E.C."/>
            <person name="Roemer R."/>
            <person name="Rosser J."/>
            <person name="Segura D."/>
            <person name="Slater S."/>
            <person name="Stricklin S.L."/>
            <person name="Studholme D.J."/>
            <person name="Sun J."/>
            <person name="Viana C.J."/>
            <person name="Wallin E."/>
            <person name="Wang B."/>
            <person name="Wheeler C."/>
            <person name="Zhu H."/>
            <person name="Dean D.R."/>
            <person name="Dixon R."/>
            <person name="Wood D."/>
        </authorList>
    </citation>
    <scope>NUCLEOTIDE SEQUENCE [LARGE SCALE GENOMIC DNA]</scope>
    <source>
        <strain evidence="16">DJ / ATCC BAA-1303</strain>
    </source>
</reference>
<evidence type="ECO:0000256" key="1">
    <source>
        <dbReference type="ARBA" id="ARBA00004275"/>
    </source>
</evidence>
<evidence type="ECO:0000256" key="10">
    <source>
        <dbReference type="ARBA" id="ARBA00023239"/>
    </source>
</evidence>
<comment type="catalytic activity">
    <reaction evidence="12">
        <text>a (3S)-3-hydroxyacyl-CoA + NAD(+) = a 3-oxoacyl-CoA + NADH + H(+)</text>
        <dbReference type="Rhea" id="RHEA:22432"/>
        <dbReference type="ChEBI" id="CHEBI:15378"/>
        <dbReference type="ChEBI" id="CHEBI:57318"/>
        <dbReference type="ChEBI" id="CHEBI:57540"/>
        <dbReference type="ChEBI" id="CHEBI:57945"/>
        <dbReference type="ChEBI" id="CHEBI:90726"/>
        <dbReference type="EC" id="1.1.1.35"/>
    </reaction>
</comment>
<dbReference type="UniPathway" id="UPA00659"/>
<name>C1DSJ3_AZOVD</name>
<dbReference type="GeneID" id="88184999"/>
<dbReference type="InterPro" id="IPR006108">
    <property type="entry name" value="3HC_DH_C"/>
</dbReference>
<evidence type="ECO:0000256" key="12">
    <source>
        <dbReference type="ARBA" id="ARBA00049556"/>
    </source>
</evidence>
<dbReference type="CDD" id="cd06558">
    <property type="entry name" value="crotonase-like"/>
    <property type="match status" value="1"/>
</dbReference>
<feature type="domain" description="3-hydroxyacyl-CoA dehydrogenase C-terminal" evidence="13">
    <location>
        <begin position="472"/>
        <end position="564"/>
    </location>
</feature>
<keyword evidence="3" id="KW-0276">Fatty acid metabolism</keyword>
<dbReference type="eggNOG" id="COG1024">
    <property type="taxonomic scope" value="Bacteria"/>
</dbReference>
<feature type="domain" description="3-hydroxyacyl-CoA dehydrogenase NAD binding" evidence="14">
    <location>
        <begin position="292"/>
        <end position="466"/>
    </location>
</feature>
<dbReference type="Pfam" id="PF00725">
    <property type="entry name" value="3HCDH"/>
    <property type="match status" value="2"/>
</dbReference>
<dbReference type="Pfam" id="PF02737">
    <property type="entry name" value="3HCDH_N"/>
    <property type="match status" value="1"/>
</dbReference>
<dbReference type="OrthoDB" id="5389341at2"/>
<evidence type="ECO:0000313" key="15">
    <source>
        <dbReference type="EMBL" id="ACO77948.1"/>
    </source>
</evidence>
<dbReference type="GO" id="GO:0004300">
    <property type="term" value="F:enoyl-CoA hydratase activity"/>
    <property type="evidence" value="ECO:0007669"/>
    <property type="project" value="UniProtKB-ARBA"/>
</dbReference>
<evidence type="ECO:0000256" key="3">
    <source>
        <dbReference type="ARBA" id="ARBA00022832"/>
    </source>
</evidence>
<dbReference type="PANTHER" id="PTHR23309:SF51">
    <property type="entry name" value="3-HYDROXYACYL-COA DEHYDROGENASE-RELATED"/>
    <property type="match status" value="1"/>
</dbReference>
<dbReference type="SUPFAM" id="SSF48179">
    <property type="entry name" value="6-phosphogluconate dehydrogenase C-terminal domain-like"/>
    <property type="match status" value="2"/>
</dbReference>
<feature type="domain" description="3-hydroxyacyl-CoA dehydrogenase C-terminal" evidence="13">
    <location>
        <begin position="600"/>
        <end position="687"/>
    </location>
</feature>
<dbReference type="SUPFAM" id="SSF51735">
    <property type="entry name" value="NAD(P)-binding Rossmann-fold domains"/>
    <property type="match status" value="1"/>
</dbReference>
<dbReference type="GO" id="GO:0070403">
    <property type="term" value="F:NAD+ binding"/>
    <property type="evidence" value="ECO:0007669"/>
    <property type="project" value="InterPro"/>
</dbReference>
<evidence type="ECO:0000256" key="11">
    <source>
        <dbReference type="ARBA" id="ARBA00023268"/>
    </source>
</evidence>
<dbReference type="eggNOG" id="COG1250">
    <property type="taxonomic scope" value="Bacteria"/>
</dbReference>
<keyword evidence="11" id="KW-0511">Multifunctional enzyme</keyword>
<gene>
    <name evidence="15" type="ordered locus">Avin_17350</name>
</gene>
<evidence type="ECO:0000256" key="5">
    <source>
        <dbReference type="ARBA" id="ARBA00023002"/>
    </source>
</evidence>
<comment type="subcellular location">
    <subcellularLocation>
        <location evidence="1">Peroxisome</location>
    </subcellularLocation>
</comment>
<evidence type="ECO:0000256" key="8">
    <source>
        <dbReference type="ARBA" id="ARBA00023140"/>
    </source>
</evidence>
<dbReference type="FunFam" id="3.40.50.720:FF:000009">
    <property type="entry name" value="Fatty oxidation complex, alpha subunit"/>
    <property type="match status" value="1"/>
</dbReference>
<evidence type="ECO:0000259" key="14">
    <source>
        <dbReference type="Pfam" id="PF02737"/>
    </source>
</evidence>
<dbReference type="PANTHER" id="PTHR23309">
    <property type="entry name" value="3-HYDROXYACYL-COA DEHYROGENASE"/>
    <property type="match status" value="1"/>
</dbReference>
<sequence length="697" mass="75031">MLHDGVAVLSLDRPPINNLSFELRTHLLQALDAANADPAVEAIVLHGNDKVFSGGVDINEFGSDLATRSPSLPELIRAVENSRKPVVAALGDLCLGGGLELALGCHYRVFSASARIGLPEVTLGLLPGAGGTQLLPRAIGLDAALNLILSGRQQAAADFRDTALVDELATEDLRAAAVDFARRLSADTVPWPRLRDRPLRVEVEDELYIHFVRDRLKGQKGQGPAPLAALEAVAAAGRLPVDEGLEEEGRLFAGLHAGPQSRALCHAFLAERAAGKIPGIDDSTPTIPVERVGVVGAGTMGTGIAIVFLNAGFEVALLESGEQALERGLAVVREHFAGLLAKKRLDQAQCDALLGKLSGSLDYAALGDVQLAVEAVFEDLEVKRQVLRRLDEALPDGAILASNTSTLDLNLLAEATSRPESVVGLHFFSPAQVMRLLEVVRGRRTADSVMATAMRLGKRLQKVSVASGVCDGFIGNRMLNEYLRVAGLLLDAGALPWQIDRALETWGMAMGPFRMCDMAGNDIGWAIRKRQRAADPGLRFSATADLLCEQGRFGQKTGKGWYRYEAGRRGGTPDPEVERLIDAYRTRAGLLPRTIGDREIVERCIYALVNEGARLLEEGIALRASDVDVVYLAGYGFPRLRGGPMHYAEEQGLANVVRRMREFACEEGGDARFWTPAPLLVRLAEHDLGFGRAGELQ</sequence>
<dbReference type="KEGG" id="avn:Avin_17350"/>
<dbReference type="RefSeq" id="WP_012700358.1">
    <property type="nucleotide sequence ID" value="NC_012560.1"/>
</dbReference>
<dbReference type="GO" id="GO:0006635">
    <property type="term" value="P:fatty acid beta-oxidation"/>
    <property type="evidence" value="ECO:0007669"/>
    <property type="project" value="UniProtKB-UniPathway"/>
</dbReference>
<evidence type="ECO:0000256" key="2">
    <source>
        <dbReference type="ARBA" id="ARBA00005005"/>
    </source>
</evidence>
<dbReference type="EnsemblBacteria" id="ACO77948">
    <property type="protein sequence ID" value="ACO77948"/>
    <property type="gene ID" value="Avin_17350"/>
</dbReference>
<dbReference type="Pfam" id="PF00378">
    <property type="entry name" value="ECH_1"/>
    <property type="match status" value="1"/>
</dbReference>
<keyword evidence="10" id="KW-0456">Lyase</keyword>
<dbReference type="InterPro" id="IPR029045">
    <property type="entry name" value="ClpP/crotonase-like_dom_sf"/>
</dbReference>
<keyword evidence="9" id="KW-0413">Isomerase</keyword>